<dbReference type="PANTHER" id="PTHR45954">
    <property type="entry name" value="LD33695P"/>
    <property type="match status" value="1"/>
</dbReference>
<evidence type="ECO:0000313" key="12">
    <source>
        <dbReference type="EMBL" id="ESO83807.1"/>
    </source>
</evidence>
<evidence type="ECO:0000256" key="4">
    <source>
        <dbReference type="ARBA" id="ARBA00022475"/>
    </source>
</evidence>
<accession>V3ZHV7</accession>
<proteinExistence type="inferred from homology"/>
<evidence type="ECO:0000256" key="1">
    <source>
        <dbReference type="ARBA" id="ARBA00004236"/>
    </source>
</evidence>
<feature type="region of interest" description="Disordered" evidence="11">
    <location>
        <begin position="483"/>
        <end position="515"/>
    </location>
</feature>
<reference evidence="12 13" key="1">
    <citation type="journal article" date="2013" name="Nature">
        <title>Insights into bilaterian evolution from three spiralian genomes.</title>
        <authorList>
            <person name="Simakov O."/>
            <person name="Marletaz F."/>
            <person name="Cho S.J."/>
            <person name="Edsinger-Gonzales E."/>
            <person name="Havlak P."/>
            <person name="Hellsten U."/>
            <person name="Kuo D.H."/>
            <person name="Larsson T."/>
            <person name="Lv J."/>
            <person name="Arendt D."/>
            <person name="Savage R."/>
            <person name="Osoegawa K."/>
            <person name="de Jong P."/>
            <person name="Grimwood J."/>
            <person name="Chapman J.A."/>
            <person name="Shapiro H."/>
            <person name="Aerts A."/>
            <person name="Otillar R.P."/>
            <person name="Terry A.Y."/>
            <person name="Boore J.L."/>
            <person name="Grigoriev I.V."/>
            <person name="Lindberg D.R."/>
            <person name="Seaver E.C."/>
            <person name="Weisblat D.A."/>
            <person name="Putnam N.H."/>
            <person name="Rokhsar D.S."/>
        </authorList>
    </citation>
    <scope>NUCLEOTIDE SEQUENCE [LARGE SCALE GENOMIC DNA]</scope>
</reference>
<evidence type="ECO:0008006" key="14">
    <source>
        <dbReference type="Google" id="ProtNLM"/>
    </source>
</evidence>
<dbReference type="PANTHER" id="PTHR45954:SF1">
    <property type="entry name" value="LD33695P"/>
    <property type="match status" value="1"/>
</dbReference>
<dbReference type="Pfam" id="PF02188">
    <property type="entry name" value="GoLoco"/>
    <property type="match status" value="4"/>
</dbReference>
<dbReference type="CTD" id="20233351"/>
<evidence type="ECO:0000256" key="9">
    <source>
        <dbReference type="ARBA" id="ARBA00023136"/>
    </source>
</evidence>
<dbReference type="Pfam" id="PF13374">
    <property type="entry name" value="TPR_10"/>
    <property type="match status" value="1"/>
</dbReference>
<dbReference type="KEGG" id="lgi:LOTGIDRAFT_132806"/>
<keyword evidence="5" id="KW-0963">Cytoplasm</keyword>
<keyword evidence="9" id="KW-0472">Membrane</keyword>
<evidence type="ECO:0000256" key="7">
    <source>
        <dbReference type="ARBA" id="ARBA00022737"/>
    </source>
</evidence>
<evidence type="ECO:0000256" key="3">
    <source>
        <dbReference type="ARBA" id="ARBA00006600"/>
    </source>
</evidence>
<keyword evidence="8 10" id="KW-0802">TPR repeat</keyword>
<dbReference type="OrthoDB" id="286233at2759"/>
<dbReference type="SMART" id="SM00390">
    <property type="entry name" value="GoLoco"/>
    <property type="match status" value="4"/>
</dbReference>
<dbReference type="STRING" id="225164.V3ZHV7"/>
<evidence type="ECO:0000313" key="13">
    <source>
        <dbReference type="Proteomes" id="UP000030746"/>
    </source>
</evidence>
<evidence type="ECO:0000256" key="5">
    <source>
        <dbReference type="ARBA" id="ARBA00022490"/>
    </source>
</evidence>
<dbReference type="OMA" id="NQSVLGH"/>
<evidence type="ECO:0000256" key="6">
    <source>
        <dbReference type="ARBA" id="ARBA00022553"/>
    </source>
</evidence>
<comment type="similarity">
    <text evidence="3">Belongs to the GPSM family.</text>
</comment>
<evidence type="ECO:0000256" key="11">
    <source>
        <dbReference type="SAM" id="MobiDB-lite"/>
    </source>
</evidence>
<dbReference type="PROSITE" id="PS50877">
    <property type="entry name" value="GOLOCO"/>
    <property type="match status" value="4"/>
</dbReference>
<feature type="repeat" description="TPR" evidence="10">
    <location>
        <begin position="223"/>
        <end position="256"/>
    </location>
</feature>
<organism evidence="12 13">
    <name type="scientific">Lottia gigantea</name>
    <name type="common">Giant owl limpet</name>
    <dbReference type="NCBI Taxonomy" id="225164"/>
    <lineage>
        <taxon>Eukaryota</taxon>
        <taxon>Metazoa</taxon>
        <taxon>Spiralia</taxon>
        <taxon>Lophotrochozoa</taxon>
        <taxon>Mollusca</taxon>
        <taxon>Gastropoda</taxon>
        <taxon>Patellogastropoda</taxon>
        <taxon>Lottioidea</taxon>
        <taxon>Lottiidae</taxon>
        <taxon>Lottia</taxon>
    </lineage>
</organism>
<dbReference type="Proteomes" id="UP000030746">
    <property type="component" value="Unassembled WGS sequence"/>
</dbReference>
<dbReference type="RefSeq" id="XP_009065586.1">
    <property type="nucleotide sequence ID" value="XM_009067338.1"/>
</dbReference>
<feature type="repeat" description="TPR" evidence="10">
    <location>
        <begin position="263"/>
        <end position="296"/>
    </location>
</feature>
<feature type="region of interest" description="Disordered" evidence="11">
    <location>
        <begin position="612"/>
        <end position="634"/>
    </location>
</feature>
<dbReference type="GO" id="GO:0005092">
    <property type="term" value="F:GDP-dissociation inhibitor activity"/>
    <property type="evidence" value="ECO:0007669"/>
    <property type="project" value="TreeGrafter"/>
</dbReference>
<dbReference type="GO" id="GO:0000132">
    <property type="term" value="P:establishment of mitotic spindle orientation"/>
    <property type="evidence" value="ECO:0007669"/>
    <property type="project" value="TreeGrafter"/>
</dbReference>
<feature type="compositionally biased region" description="Basic and acidic residues" evidence="11">
    <location>
        <begin position="612"/>
        <end position="628"/>
    </location>
</feature>
<keyword evidence="7" id="KW-0677">Repeat</keyword>
<dbReference type="GeneID" id="20233351"/>
<dbReference type="GO" id="GO:0005886">
    <property type="term" value="C:plasma membrane"/>
    <property type="evidence" value="ECO:0007669"/>
    <property type="project" value="UniProtKB-SubCell"/>
</dbReference>
<comment type="subcellular location">
    <subcellularLocation>
        <location evidence="1">Cell membrane</location>
    </subcellularLocation>
    <subcellularLocation>
        <location evidence="2">Cytoplasm</location>
    </subcellularLocation>
</comment>
<dbReference type="SUPFAM" id="SSF48452">
    <property type="entry name" value="TPR-like"/>
    <property type="match status" value="2"/>
</dbReference>
<dbReference type="HOGENOM" id="CLU_012445_1_0_1"/>
<dbReference type="FunFam" id="1.25.40.10:FF:000043">
    <property type="entry name" value="G-protein-signaling modulator 2 isoform X1"/>
    <property type="match status" value="1"/>
</dbReference>
<dbReference type="Pfam" id="PF13176">
    <property type="entry name" value="TPR_7"/>
    <property type="match status" value="1"/>
</dbReference>
<dbReference type="InterPro" id="IPR011990">
    <property type="entry name" value="TPR-like_helical_dom_sf"/>
</dbReference>
<dbReference type="InterPro" id="IPR003109">
    <property type="entry name" value="GoLoco_motif"/>
</dbReference>
<dbReference type="InterPro" id="IPR052386">
    <property type="entry name" value="GPSM"/>
</dbReference>
<dbReference type="GO" id="GO:0001965">
    <property type="term" value="F:G-protein alpha-subunit binding"/>
    <property type="evidence" value="ECO:0007669"/>
    <property type="project" value="TreeGrafter"/>
</dbReference>
<keyword evidence="4" id="KW-1003">Cell membrane</keyword>
<sequence length="634" mass="71163">MECSCMELALEGERLCKAGDCKTGVQFFEAAVQAGTDDLKTLGAIYSQLGNAYFYLQEYGKALEYHKHDLNMARALSDRVGEAKASGNLGNTLKVIGKFDEAIACCKRHLDISREINDKVGESRALYNLGNVYHTKGKHVGRSGRQDPGDFPPEVKDCLQKATQFYEENLKLVRELGDKAAQGRACGNLGNTHYLLGNFTQAILYHEERLAIAKQFGDKAAERRAYTNLGNAHIFLGEFEVAAEHYKRSLQLAKQLSDKALEAQACYSLGNTYTLLRDYEKAIEYHMKHLRIAQELDDRVGESRACWSLGNAHTAVGNHETAIEYANRHLQLSQEIGDENGQITAKMNIADLRSALGIISKDSNGLVVHCSNIIHCFSGRRPCRARRHSMENMELVKLTPDKKVRIVKELPLFKRDLETISCSKLLTLFLGYSSTKILHNQVKSISPDVLLYLQQVDETTADEDNFLDLLSRFQSRRIDEQRCSFRTADDPVPNNTGQQAPPSPENTNGPLPQSGTEELLDMVAGIQGSRMNDQRAELPRFPGLSSGEVVIGQYLHRPDDQNRADEDFLEMLMRSQATRLNDQRSALPPLLPAPTLPDDDFFNLIQRVQSSRLEEQRTDLPSKKSSIKEKKKKK</sequence>
<evidence type="ECO:0000256" key="8">
    <source>
        <dbReference type="ARBA" id="ARBA00022803"/>
    </source>
</evidence>
<dbReference type="AlphaFoldDB" id="V3ZHV7"/>
<dbReference type="EMBL" id="KB203598">
    <property type="protein sequence ID" value="ESO83807.1"/>
    <property type="molecule type" value="Genomic_DNA"/>
</dbReference>
<dbReference type="GO" id="GO:0005938">
    <property type="term" value="C:cell cortex"/>
    <property type="evidence" value="ECO:0007669"/>
    <property type="project" value="TreeGrafter"/>
</dbReference>
<dbReference type="Pfam" id="PF13424">
    <property type="entry name" value="TPR_12"/>
    <property type="match status" value="2"/>
</dbReference>
<name>V3ZHV7_LOTGI</name>
<keyword evidence="6" id="KW-0597">Phosphoprotein</keyword>
<dbReference type="SMART" id="SM00028">
    <property type="entry name" value="TPR"/>
    <property type="match status" value="7"/>
</dbReference>
<protein>
    <recommendedName>
        <fullName evidence="14">G-protein-signaling modulator 2</fullName>
    </recommendedName>
</protein>
<gene>
    <name evidence="12" type="ORF">LOTGIDRAFT_132806</name>
</gene>
<evidence type="ECO:0000256" key="2">
    <source>
        <dbReference type="ARBA" id="ARBA00004496"/>
    </source>
</evidence>
<feature type="compositionally biased region" description="Polar residues" evidence="11">
    <location>
        <begin position="493"/>
        <end position="515"/>
    </location>
</feature>
<dbReference type="InterPro" id="IPR019734">
    <property type="entry name" value="TPR_rpt"/>
</dbReference>
<evidence type="ECO:0000256" key="10">
    <source>
        <dbReference type="PROSITE-ProRule" id="PRU00339"/>
    </source>
</evidence>
<dbReference type="Gene3D" id="1.25.40.10">
    <property type="entry name" value="Tetratricopeptide repeat domain"/>
    <property type="match status" value="3"/>
</dbReference>
<dbReference type="PROSITE" id="PS50005">
    <property type="entry name" value="TPR"/>
    <property type="match status" value="2"/>
</dbReference>
<keyword evidence="13" id="KW-1185">Reference proteome</keyword>